<accession>A0AAD3N602</accession>
<evidence type="ECO:0000313" key="2">
    <source>
        <dbReference type="Proteomes" id="UP001279410"/>
    </source>
</evidence>
<organism evidence="1 2">
    <name type="scientific">Lates japonicus</name>
    <name type="common">Japanese lates</name>
    <dbReference type="NCBI Taxonomy" id="270547"/>
    <lineage>
        <taxon>Eukaryota</taxon>
        <taxon>Metazoa</taxon>
        <taxon>Chordata</taxon>
        <taxon>Craniata</taxon>
        <taxon>Vertebrata</taxon>
        <taxon>Euteleostomi</taxon>
        <taxon>Actinopterygii</taxon>
        <taxon>Neopterygii</taxon>
        <taxon>Teleostei</taxon>
        <taxon>Neoteleostei</taxon>
        <taxon>Acanthomorphata</taxon>
        <taxon>Carangaria</taxon>
        <taxon>Carangaria incertae sedis</taxon>
        <taxon>Centropomidae</taxon>
        <taxon>Lates</taxon>
    </lineage>
</organism>
<evidence type="ECO:0000313" key="1">
    <source>
        <dbReference type="EMBL" id="GLD65389.1"/>
    </source>
</evidence>
<dbReference type="EMBL" id="BRZM01009205">
    <property type="protein sequence ID" value="GLD65389.1"/>
    <property type="molecule type" value="Genomic_DNA"/>
</dbReference>
<reference evidence="1" key="1">
    <citation type="submission" date="2022-08" db="EMBL/GenBank/DDBJ databases">
        <title>Genome sequencing of akame (Lates japonicus).</title>
        <authorList>
            <person name="Hashiguchi Y."/>
            <person name="Takahashi H."/>
        </authorList>
    </citation>
    <scope>NUCLEOTIDE SEQUENCE</scope>
    <source>
        <strain evidence="1">Kochi</strain>
    </source>
</reference>
<feature type="non-terminal residue" evidence="1">
    <location>
        <position position="137"/>
    </location>
</feature>
<dbReference type="Proteomes" id="UP001279410">
    <property type="component" value="Unassembled WGS sequence"/>
</dbReference>
<dbReference type="AlphaFoldDB" id="A0AAD3N602"/>
<protein>
    <submittedName>
        <fullName evidence="1">Uncharacterized protein</fullName>
    </submittedName>
</protein>
<keyword evidence="2" id="KW-1185">Reference proteome</keyword>
<comment type="caution">
    <text evidence="1">The sequence shown here is derived from an EMBL/GenBank/DDBJ whole genome shotgun (WGS) entry which is preliminary data.</text>
</comment>
<gene>
    <name evidence="1" type="ORF">AKAME5_003008200</name>
</gene>
<proteinExistence type="predicted"/>
<sequence length="137" mass="15303">LRNHQRVRLPLPSASPPCAKSLRGGIRSHWDTLRHLTRQRLHRGGAVGVQSPEAERQSLDVKSSSWCSVRRGSYPPTEPLCHPAGARPYPPPQYKPMSNCQVCCSKPVSQCRVCYTNLLWEQSLNRSAPSVYSSVIV</sequence>
<name>A0AAD3N602_LATJO</name>
<feature type="non-terminal residue" evidence="1">
    <location>
        <position position="1"/>
    </location>
</feature>